<dbReference type="RefSeq" id="WP_331833462.1">
    <property type="nucleotide sequence ID" value="NZ_JARXNH020000036.1"/>
</dbReference>
<gene>
    <name evidence="1" type="ORF">QFI66_000905</name>
</gene>
<name>A0ABU8YZY8_9ENTR</name>
<accession>A0ABU8YZY8</accession>
<organism evidence="1 2">
    <name type="scientific">Raoultella scottii</name>
    <dbReference type="NCBI Taxonomy" id="3040937"/>
    <lineage>
        <taxon>Bacteria</taxon>
        <taxon>Pseudomonadati</taxon>
        <taxon>Pseudomonadota</taxon>
        <taxon>Gammaproteobacteria</taxon>
        <taxon>Enterobacterales</taxon>
        <taxon>Enterobacteriaceae</taxon>
        <taxon>Klebsiella/Raoultella group</taxon>
        <taxon>Raoultella</taxon>
    </lineage>
</organism>
<evidence type="ECO:0000313" key="2">
    <source>
        <dbReference type="Proteomes" id="UP001334005"/>
    </source>
</evidence>
<dbReference type="EMBL" id="JARXNH020000036">
    <property type="protein sequence ID" value="MEK0246709.1"/>
    <property type="molecule type" value="Genomic_DNA"/>
</dbReference>
<dbReference type="Proteomes" id="UP001334005">
    <property type="component" value="Unassembled WGS sequence"/>
</dbReference>
<protein>
    <submittedName>
        <fullName evidence="1">Uncharacterized protein</fullName>
    </submittedName>
</protein>
<proteinExistence type="predicted"/>
<evidence type="ECO:0000313" key="1">
    <source>
        <dbReference type="EMBL" id="MEK0246709.1"/>
    </source>
</evidence>
<reference evidence="1 2" key="1">
    <citation type="submission" date="2024-03" db="EMBL/GenBank/DDBJ databases">
        <title>Two novel Raoultella species associated with bleeding cankers of broadleaf hosts, Raoultella scottia sp. nov. and Raoultella lignicola sp. nov.</title>
        <authorList>
            <person name="Brady C.L."/>
        </authorList>
    </citation>
    <scope>NUCLEOTIDE SEQUENCE [LARGE SCALE GENOMIC DNA]</scope>
    <source>
        <strain evidence="1 2">BAC 10a-01-01</strain>
    </source>
</reference>
<comment type="caution">
    <text evidence="1">The sequence shown here is derived from an EMBL/GenBank/DDBJ whole genome shotgun (WGS) entry which is preliminary data.</text>
</comment>
<sequence length="154" mass="17776">MTLNKNSSLKFNALLLEKIPEVLGKSPDQFLTDELHTNEDGTQETRKVYEFPARETFLVAMSMSYELQAATYDYMRELDRQQGGFLRYSIEDLNNLVSETRQNPDKHLTNTSDGLKNYQDTLALLERAEYMVGMLTRLWLGWLKDEAKANSPSI</sequence>
<keyword evidence="2" id="KW-1185">Reference proteome</keyword>